<dbReference type="EMBL" id="JANRHJ010000001">
    <property type="protein sequence ID" value="MCR8872634.1"/>
    <property type="molecule type" value="Genomic_DNA"/>
</dbReference>
<reference evidence="1 2" key="1">
    <citation type="submission" date="2022-08" db="EMBL/GenBank/DDBJ databases">
        <authorList>
            <person name="Zeman M."/>
            <person name="Kubasova T."/>
        </authorList>
    </citation>
    <scope>NUCLEOTIDE SEQUENCE [LARGE SCALE GENOMIC DNA]</scope>
    <source>
        <strain evidence="1 2">ET62</strain>
    </source>
</reference>
<name>A0AAW5N6M9_9BACT</name>
<keyword evidence="2" id="KW-1185">Reference proteome</keyword>
<protein>
    <recommendedName>
        <fullName evidence="3">Baseplate protein J-like domain-containing protein</fullName>
    </recommendedName>
</protein>
<sequence>MNQKIFETQQRADELLREALAIWRKSVQNDFLEGIEDDPIFSLLMLATAYQENRFDSELEHLKTEVLDEYVQTLLPYGMKHAIPATAVVETALQEDVAQLKVDADMVFTMGDTAITFMPLLKTRAVNLSVASIIRMDGKRWKVMLKSNHPFTELSGFSFAIKNVSYHSVTVSLKGKQLSLVKPWQYADLPLNDYFSVDSMLYNRQQVFNASSMAFDLFARQNVRLYCIHPCKLTDYVKEETRQLDLVFEFSGISDDFMFGKQQLALNTVLLVNARLDSATLSTQNPIYRVENGQLLHLIRPQEEELFREVQVNVRKVAADRFNAYGLLKLLRYLIDKYDTDYYAFQHIKGWKGDATMAGLRNSWQHIWEKVKDGENVQSGVYLMLQQRQGVNKENISLKTSFLTTDGSKVNESLNINTAFGTAYGFDNAQIRQIAPPLGGCDEVGENDAVENLTRYYVTTQDRIVTPADIKMFCINELSTRYGIGKNLVNDIRIDRRLRRTPHCCYEIVVDIHLADNPFVNRSFASRIPQVEVLLCKMIEVRSANIYPVQINILIDK</sequence>
<proteinExistence type="predicted"/>
<accession>A0AAW5N6M9</accession>
<dbReference type="RefSeq" id="WP_258335168.1">
    <property type="nucleotide sequence ID" value="NZ_JANRHJ010000001.1"/>
</dbReference>
<evidence type="ECO:0000313" key="1">
    <source>
        <dbReference type="EMBL" id="MCR8872634.1"/>
    </source>
</evidence>
<evidence type="ECO:0000313" key="2">
    <source>
        <dbReference type="Proteomes" id="UP001204579"/>
    </source>
</evidence>
<evidence type="ECO:0008006" key="3">
    <source>
        <dbReference type="Google" id="ProtNLM"/>
    </source>
</evidence>
<dbReference type="AlphaFoldDB" id="A0AAW5N6M9"/>
<organism evidence="1 2">
    <name type="scientific">Phocaeicola barnesiae</name>
    <dbReference type="NCBI Taxonomy" id="376804"/>
    <lineage>
        <taxon>Bacteria</taxon>
        <taxon>Pseudomonadati</taxon>
        <taxon>Bacteroidota</taxon>
        <taxon>Bacteroidia</taxon>
        <taxon>Bacteroidales</taxon>
        <taxon>Bacteroidaceae</taxon>
        <taxon>Phocaeicola</taxon>
    </lineage>
</organism>
<comment type="caution">
    <text evidence="1">The sequence shown here is derived from an EMBL/GenBank/DDBJ whole genome shotgun (WGS) entry which is preliminary data.</text>
</comment>
<dbReference type="Proteomes" id="UP001204579">
    <property type="component" value="Unassembled WGS sequence"/>
</dbReference>
<gene>
    <name evidence="1" type="ORF">NW209_01130</name>
</gene>